<evidence type="ECO:0000256" key="1">
    <source>
        <dbReference type="SAM" id="MobiDB-lite"/>
    </source>
</evidence>
<protein>
    <submittedName>
        <fullName evidence="2">Uncharacterized protein</fullName>
    </submittedName>
</protein>
<evidence type="ECO:0000313" key="3">
    <source>
        <dbReference type="Proteomes" id="UP000250235"/>
    </source>
</evidence>
<name>A0A2Z7CIH8_9LAMI</name>
<feature type="region of interest" description="Disordered" evidence="1">
    <location>
        <begin position="50"/>
        <end position="83"/>
    </location>
</feature>
<evidence type="ECO:0000313" key="2">
    <source>
        <dbReference type="EMBL" id="KZV44576.1"/>
    </source>
</evidence>
<reference evidence="2 3" key="1">
    <citation type="journal article" date="2015" name="Proc. Natl. Acad. Sci. U.S.A.">
        <title>The resurrection genome of Boea hygrometrica: A blueprint for survival of dehydration.</title>
        <authorList>
            <person name="Xiao L."/>
            <person name="Yang G."/>
            <person name="Zhang L."/>
            <person name="Yang X."/>
            <person name="Zhao S."/>
            <person name="Ji Z."/>
            <person name="Zhou Q."/>
            <person name="Hu M."/>
            <person name="Wang Y."/>
            <person name="Chen M."/>
            <person name="Xu Y."/>
            <person name="Jin H."/>
            <person name="Xiao X."/>
            <person name="Hu G."/>
            <person name="Bao F."/>
            <person name="Hu Y."/>
            <person name="Wan P."/>
            <person name="Li L."/>
            <person name="Deng X."/>
            <person name="Kuang T."/>
            <person name="Xiang C."/>
            <person name="Zhu J.K."/>
            <person name="Oliver M.J."/>
            <person name="He Y."/>
        </authorList>
    </citation>
    <scope>NUCLEOTIDE SEQUENCE [LARGE SCALE GENOMIC DNA]</scope>
    <source>
        <strain evidence="3">cv. XS01</strain>
    </source>
</reference>
<sequence length="309" mass="34102">MVVDLIGIYVLRGPYCTLTTTNWFLQALSVIPRGSWGDVARRFNMIRWATPKQPPTSSPLGRTHAPPSATHAPPPLRRTSSGHRAEEIPSVVNLSDLLVQTDKIIVIPVVDLIRRSTAAYLLMCRFPCETGRSQAPRRRQRNDSNILCMDYRIVCNVLNVSRGKILNFRYAPGKRDPDTPLSPTVVSESKARILQYISLPELHRSRIFEIKTKKKLLEPAAGAAAQGGATTHAHERALHRAVRPTPSGFVIEDVNTSRKIPAVTMSADFGEQQLSNAIIGVVTAGFERLLPICDGLTGPEYHGPMIFIG</sequence>
<accession>A0A2Z7CIH8</accession>
<gene>
    <name evidence="2" type="ORF">F511_11262</name>
</gene>
<dbReference type="EMBL" id="KQ996737">
    <property type="protein sequence ID" value="KZV44576.1"/>
    <property type="molecule type" value="Genomic_DNA"/>
</dbReference>
<keyword evidence="3" id="KW-1185">Reference proteome</keyword>
<organism evidence="2 3">
    <name type="scientific">Dorcoceras hygrometricum</name>
    <dbReference type="NCBI Taxonomy" id="472368"/>
    <lineage>
        <taxon>Eukaryota</taxon>
        <taxon>Viridiplantae</taxon>
        <taxon>Streptophyta</taxon>
        <taxon>Embryophyta</taxon>
        <taxon>Tracheophyta</taxon>
        <taxon>Spermatophyta</taxon>
        <taxon>Magnoliopsida</taxon>
        <taxon>eudicotyledons</taxon>
        <taxon>Gunneridae</taxon>
        <taxon>Pentapetalae</taxon>
        <taxon>asterids</taxon>
        <taxon>lamiids</taxon>
        <taxon>Lamiales</taxon>
        <taxon>Gesneriaceae</taxon>
        <taxon>Didymocarpoideae</taxon>
        <taxon>Trichosporeae</taxon>
        <taxon>Loxocarpinae</taxon>
        <taxon>Dorcoceras</taxon>
    </lineage>
</organism>
<dbReference type="AlphaFoldDB" id="A0A2Z7CIH8"/>
<proteinExistence type="predicted"/>
<dbReference type="Proteomes" id="UP000250235">
    <property type="component" value="Unassembled WGS sequence"/>
</dbReference>